<feature type="compositionally biased region" description="Basic residues" evidence="1">
    <location>
        <begin position="14"/>
        <end position="24"/>
    </location>
</feature>
<reference evidence="2" key="1">
    <citation type="journal article" date="2023" name="Front. Mar. Sci.">
        <title>A new Merluccius polli reference genome to investigate the effects of global change in West African waters.</title>
        <authorList>
            <person name="Mateo J.L."/>
            <person name="Blanco-Fernandez C."/>
            <person name="Garcia-Vazquez E."/>
            <person name="Machado-Schiaffino G."/>
        </authorList>
    </citation>
    <scope>NUCLEOTIDE SEQUENCE</scope>
    <source>
        <strain evidence="2">C29</strain>
        <tissue evidence="2">Fin</tissue>
    </source>
</reference>
<protein>
    <submittedName>
        <fullName evidence="2">Uncharacterized protein</fullName>
    </submittedName>
</protein>
<feature type="region of interest" description="Disordered" evidence="1">
    <location>
        <begin position="192"/>
        <end position="227"/>
    </location>
</feature>
<name>A0AA47M7S3_MERPO</name>
<sequence length="486" mass="52979">MDEHYKKNESMSGKHQHHQRRHGKNVCQPKTGLSSPTVEEIVAEYPRFVDMPYLRVNLQACHQFLRMTRLAIKHFKSSSSCCLQLDQGEGKATIGTSISSLLNPPERLVGYHQPHLVCIGQPNATAQYVIVAEKDKVAIPLEDYGLSFAIDKLFKMIWVCNARENEVRGFPEPGIEEGINNRVQGGVEVTQPNKHLKDSRGRAETRVGIGDGVQEERHPTEDERSDYNTQSLRRFVLRALDLPACTFTVQRPAVTPHVVDLPRVPFGNEKDLGVQAHHDSAGEEEGDDCVQCPPQLVEQQVTAAQAVYGRQTSDVCLGVHQAVGVEGGQRPAGGHHEPGHGHGDVAGVAQGVAHGLMAVHCDADEVEDRDGGEEHVEGGVEQAEGVAIEPAALDGAHGAEGHHGDSQQQVGQSQREDEHVGGAVQLLEVRYGQDDHGIADHRNQHAQHKESVQSHLGPQVELGPGARCVGAQIAELLFLVNYLSHC</sequence>
<evidence type="ECO:0000313" key="2">
    <source>
        <dbReference type="EMBL" id="KAK0135195.1"/>
    </source>
</evidence>
<dbReference type="EMBL" id="JAOPHQ010005457">
    <property type="protein sequence ID" value="KAK0135195.1"/>
    <property type="molecule type" value="Genomic_DNA"/>
</dbReference>
<comment type="caution">
    <text evidence="2">The sequence shown here is derived from an EMBL/GenBank/DDBJ whole genome shotgun (WGS) entry which is preliminary data.</text>
</comment>
<proteinExistence type="predicted"/>
<accession>A0AA47M7S3</accession>
<keyword evidence="3" id="KW-1185">Reference proteome</keyword>
<dbReference type="Proteomes" id="UP001174136">
    <property type="component" value="Unassembled WGS sequence"/>
</dbReference>
<organism evidence="2 3">
    <name type="scientific">Merluccius polli</name>
    <name type="common">Benguela hake</name>
    <name type="synonym">Merluccius cadenati</name>
    <dbReference type="NCBI Taxonomy" id="89951"/>
    <lineage>
        <taxon>Eukaryota</taxon>
        <taxon>Metazoa</taxon>
        <taxon>Chordata</taxon>
        <taxon>Craniata</taxon>
        <taxon>Vertebrata</taxon>
        <taxon>Euteleostomi</taxon>
        <taxon>Actinopterygii</taxon>
        <taxon>Neopterygii</taxon>
        <taxon>Teleostei</taxon>
        <taxon>Neoteleostei</taxon>
        <taxon>Acanthomorphata</taxon>
        <taxon>Zeiogadaria</taxon>
        <taxon>Gadariae</taxon>
        <taxon>Gadiformes</taxon>
        <taxon>Gadoidei</taxon>
        <taxon>Merlucciidae</taxon>
        <taxon>Merluccius</taxon>
    </lineage>
</organism>
<dbReference type="AlphaFoldDB" id="A0AA47M7S3"/>
<evidence type="ECO:0000313" key="3">
    <source>
        <dbReference type="Proteomes" id="UP001174136"/>
    </source>
</evidence>
<evidence type="ECO:0000256" key="1">
    <source>
        <dbReference type="SAM" id="MobiDB-lite"/>
    </source>
</evidence>
<feature type="compositionally biased region" description="Basic and acidic residues" evidence="1">
    <location>
        <begin position="195"/>
        <end position="205"/>
    </location>
</feature>
<feature type="region of interest" description="Disordered" evidence="1">
    <location>
        <begin position="395"/>
        <end position="419"/>
    </location>
</feature>
<feature type="compositionally biased region" description="Basic and acidic residues" evidence="1">
    <location>
        <begin position="214"/>
        <end position="226"/>
    </location>
</feature>
<gene>
    <name evidence="2" type="ORF">N1851_028989</name>
</gene>
<feature type="region of interest" description="Disordered" evidence="1">
    <location>
        <begin position="1"/>
        <end position="32"/>
    </location>
</feature>